<dbReference type="Proteomes" id="UP000291189">
    <property type="component" value="Unassembled WGS sequence"/>
</dbReference>
<dbReference type="PANTHER" id="PTHR30061:SF50">
    <property type="entry name" value="MALTOSE_MALTODEXTRIN-BINDING PERIPLASMIC PROTEIN"/>
    <property type="match status" value="1"/>
</dbReference>
<dbReference type="RefSeq" id="WP_129988739.1">
    <property type="nucleotide sequence ID" value="NZ_SDPU01000032.1"/>
</dbReference>
<dbReference type="Pfam" id="PF01547">
    <property type="entry name" value="SBP_bac_1"/>
    <property type="match status" value="1"/>
</dbReference>
<dbReference type="AlphaFoldDB" id="A0A4Q5IWH2"/>
<comment type="caution">
    <text evidence="5">The sequence shown here is derived from an EMBL/GenBank/DDBJ whole genome shotgun (WGS) entry which is preliminary data.</text>
</comment>
<dbReference type="Gene3D" id="3.40.190.10">
    <property type="entry name" value="Periplasmic binding protein-like II"/>
    <property type="match status" value="1"/>
</dbReference>
<evidence type="ECO:0000256" key="3">
    <source>
        <dbReference type="ARBA" id="ARBA00022729"/>
    </source>
</evidence>
<reference evidence="5 6" key="1">
    <citation type="submission" date="2019-01" db="EMBL/GenBank/DDBJ databases">
        <title>Nocardioides guangzhouensis sp. nov., an actinobacterium isolated from soil.</title>
        <authorList>
            <person name="Fu Y."/>
            <person name="Cai Y."/>
            <person name="Lin Z."/>
            <person name="Chen P."/>
        </authorList>
    </citation>
    <scope>NUCLEOTIDE SEQUENCE [LARGE SCALE GENOMIC DNA]</scope>
    <source>
        <strain evidence="5 6">NBRC 105384</strain>
    </source>
</reference>
<keyword evidence="6" id="KW-1185">Reference proteome</keyword>
<comment type="similarity">
    <text evidence="1">Belongs to the bacterial solute-binding protein 1 family.</text>
</comment>
<feature type="chain" id="PRO_5039642013" evidence="4">
    <location>
        <begin position="31"/>
        <end position="426"/>
    </location>
</feature>
<feature type="signal peptide" evidence="4">
    <location>
        <begin position="1"/>
        <end position="30"/>
    </location>
</feature>
<evidence type="ECO:0000256" key="2">
    <source>
        <dbReference type="ARBA" id="ARBA00022448"/>
    </source>
</evidence>
<dbReference type="PROSITE" id="PS51257">
    <property type="entry name" value="PROKAR_LIPOPROTEIN"/>
    <property type="match status" value="1"/>
</dbReference>
<dbReference type="GO" id="GO:0015768">
    <property type="term" value="P:maltose transport"/>
    <property type="evidence" value="ECO:0007669"/>
    <property type="project" value="TreeGrafter"/>
</dbReference>
<accession>A0A4Q5IWH2</accession>
<dbReference type="OrthoDB" id="1650177at2"/>
<gene>
    <name evidence="5" type="ORF">ETU37_18160</name>
</gene>
<dbReference type="PANTHER" id="PTHR30061">
    <property type="entry name" value="MALTOSE-BINDING PERIPLASMIC PROTEIN"/>
    <property type="match status" value="1"/>
</dbReference>
<dbReference type="EMBL" id="SDPU01000032">
    <property type="protein sequence ID" value="RYU10303.1"/>
    <property type="molecule type" value="Genomic_DNA"/>
</dbReference>
<dbReference type="GO" id="GO:0055052">
    <property type="term" value="C:ATP-binding cassette (ABC) transporter complex, substrate-binding subunit-containing"/>
    <property type="evidence" value="ECO:0007669"/>
    <property type="project" value="TreeGrafter"/>
</dbReference>
<protein>
    <submittedName>
        <fullName evidence="5">Extracellular solute-binding protein</fullName>
    </submittedName>
</protein>
<keyword evidence="2" id="KW-0813">Transport</keyword>
<dbReference type="SUPFAM" id="SSF53850">
    <property type="entry name" value="Periplasmic binding protein-like II"/>
    <property type="match status" value="1"/>
</dbReference>
<dbReference type="GO" id="GO:1901982">
    <property type="term" value="F:maltose binding"/>
    <property type="evidence" value="ECO:0007669"/>
    <property type="project" value="TreeGrafter"/>
</dbReference>
<proteinExistence type="inferred from homology"/>
<evidence type="ECO:0000256" key="4">
    <source>
        <dbReference type="SAM" id="SignalP"/>
    </source>
</evidence>
<evidence type="ECO:0000313" key="6">
    <source>
        <dbReference type="Proteomes" id="UP000291189"/>
    </source>
</evidence>
<evidence type="ECO:0000313" key="5">
    <source>
        <dbReference type="EMBL" id="RYU10303.1"/>
    </source>
</evidence>
<dbReference type="GO" id="GO:0042956">
    <property type="term" value="P:maltodextrin transmembrane transport"/>
    <property type="evidence" value="ECO:0007669"/>
    <property type="project" value="TreeGrafter"/>
</dbReference>
<organism evidence="5 6">
    <name type="scientific">Nocardioides iriomotensis</name>
    <dbReference type="NCBI Taxonomy" id="715784"/>
    <lineage>
        <taxon>Bacteria</taxon>
        <taxon>Bacillati</taxon>
        <taxon>Actinomycetota</taxon>
        <taxon>Actinomycetes</taxon>
        <taxon>Propionibacteriales</taxon>
        <taxon>Nocardioidaceae</taxon>
        <taxon>Nocardioides</taxon>
    </lineage>
</organism>
<dbReference type="InterPro" id="IPR006059">
    <property type="entry name" value="SBP"/>
</dbReference>
<evidence type="ECO:0000256" key="1">
    <source>
        <dbReference type="ARBA" id="ARBA00008520"/>
    </source>
</evidence>
<sequence>MTSPRRTPARTARRRAGLAALALASATVLAACGGGGFEEDSTDTADGPTGGEGKASLQMLIASSGDAETKAVEDAAAAWAEESGNEVKVVVAQDMAQQLSQGFAGGNPPDIFYLDASLFPDYAVNENLYAYADQVDDVDDFYQPLRDTFTLDGTEYCVPKDFSTLALQINTKSWEAAGLTEDDLPTTWDELADVAGKLTTGDQVGLALGPGRDRVGAFLVENGGFWADSESGEITADTPENAEALQYAQDLLKSGDAAFSADLDSGWGGEAFGTERAAMTIEGNWIKGAMENDYPDVDYTVAELPEGPAGKGTLQFTQCWGISAESKNQSAAVDLVNFLTTPEQQLEFADAFGVMPSRQAAQQDYVDSYPEDAAFIAGGEYGQGPVNLPGVGPALADLDSQLESLKSANVEDVLGSFQKNAEAAVE</sequence>
<name>A0A4Q5IWH2_9ACTN</name>
<keyword evidence="3 4" id="KW-0732">Signal</keyword>